<feature type="transmembrane region" description="Helical" evidence="1">
    <location>
        <begin position="71"/>
        <end position="94"/>
    </location>
</feature>
<gene>
    <name evidence="2" type="ORF">QWY15_08390</name>
</gene>
<organism evidence="2 3">
    <name type="scientific">Planococcus liqunii</name>
    <dbReference type="NCBI Taxonomy" id="3058394"/>
    <lineage>
        <taxon>Bacteria</taxon>
        <taxon>Bacillati</taxon>
        <taxon>Bacillota</taxon>
        <taxon>Bacilli</taxon>
        <taxon>Bacillales</taxon>
        <taxon>Caryophanaceae</taxon>
        <taxon>Planococcus</taxon>
    </lineage>
</organism>
<feature type="transmembrane region" description="Helical" evidence="1">
    <location>
        <begin position="6"/>
        <end position="25"/>
    </location>
</feature>
<keyword evidence="1" id="KW-1133">Transmembrane helix</keyword>
<evidence type="ECO:0008006" key="4">
    <source>
        <dbReference type="Google" id="ProtNLM"/>
    </source>
</evidence>
<proteinExistence type="predicted"/>
<sequence>MQYFTGFFIMLTVMLVVIVSSRYLLGWIKLIITAYYVGISFLFITITNKINEKYADVIPVPDAYWDENTKWAFTVSNLLFVPFTGILIFIYIKWLAKVKSRTAKAMIGLSTIPAAILLFFCYTFFNFAYGYRP</sequence>
<reference evidence="2 3" key="1">
    <citation type="submission" date="2023-06" db="EMBL/GenBank/DDBJ databases">
        <title>Novel species in genus Planococcus.</title>
        <authorList>
            <person name="Ning S."/>
        </authorList>
    </citation>
    <scope>NUCLEOTIDE SEQUENCE [LARGE SCALE GENOMIC DNA]</scope>
    <source>
        <strain evidence="2 3">N064</strain>
    </source>
</reference>
<comment type="caution">
    <text evidence="2">The sequence shown here is derived from an EMBL/GenBank/DDBJ whole genome shotgun (WGS) entry which is preliminary data.</text>
</comment>
<evidence type="ECO:0000256" key="1">
    <source>
        <dbReference type="SAM" id="Phobius"/>
    </source>
</evidence>
<accession>A0ABT8MRE8</accession>
<keyword evidence="1" id="KW-0812">Transmembrane</keyword>
<protein>
    <recommendedName>
        <fullName evidence="4">DUF420 domain-containing protein</fullName>
    </recommendedName>
</protein>
<feature type="transmembrane region" description="Helical" evidence="1">
    <location>
        <begin position="106"/>
        <end position="129"/>
    </location>
</feature>
<keyword evidence="3" id="KW-1185">Reference proteome</keyword>
<dbReference type="Proteomes" id="UP001172054">
    <property type="component" value="Unassembled WGS sequence"/>
</dbReference>
<feature type="transmembrane region" description="Helical" evidence="1">
    <location>
        <begin position="32"/>
        <end position="51"/>
    </location>
</feature>
<name>A0ABT8MRE8_9BACL</name>
<dbReference type="EMBL" id="JAUJWW010000003">
    <property type="protein sequence ID" value="MDN7227306.1"/>
    <property type="molecule type" value="Genomic_DNA"/>
</dbReference>
<evidence type="ECO:0000313" key="3">
    <source>
        <dbReference type="Proteomes" id="UP001172054"/>
    </source>
</evidence>
<evidence type="ECO:0000313" key="2">
    <source>
        <dbReference type="EMBL" id="MDN7227306.1"/>
    </source>
</evidence>
<keyword evidence="1" id="KW-0472">Membrane</keyword>
<dbReference type="RefSeq" id="WP_301726014.1">
    <property type="nucleotide sequence ID" value="NZ_JAUJWW010000003.1"/>
</dbReference>